<gene>
    <name evidence="2" type="ORF">E6C48_15340</name>
</gene>
<feature type="domain" description="HTH luxR-type" evidence="1">
    <location>
        <begin position="92"/>
        <end position="149"/>
    </location>
</feature>
<dbReference type="InterPro" id="IPR036388">
    <property type="entry name" value="WH-like_DNA-bd_sf"/>
</dbReference>
<dbReference type="Gene3D" id="1.10.10.10">
    <property type="entry name" value="Winged helix-like DNA-binding domain superfamily/Winged helix DNA-binding domain"/>
    <property type="match status" value="1"/>
</dbReference>
<protein>
    <submittedName>
        <fullName evidence="2">Helix-turn-helix transcriptional regulator</fullName>
    </submittedName>
</protein>
<evidence type="ECO:0000313" key="2">
    <source>
        <dbReference type="EMBL" id="THF55976.1"/>
    </source>
</evidence>
<name>A0ABY2Q4R9_9HYPH</name>
<evidence type="ECO:0000313" key="3">
    <source>
        <dbReference type="Proteomes" id="UP000306441"/>
    </source>
</evidence>
<dbReference type="SUPFAM" id="SSF46894">
    <property type="entry name" value="C-terminal effector domain of the bipartite response regulators"/>
    <property type="match status" value="1"/>
</dbReference>
<keyword evidence="3" id="KW-1185">Reference proteome</keyword>
<dbReference type="Proteomes" id="UP000306441">
    <property type="component" value="Unassembled WGS sequence"/>
</dbReference>
<reference evidence="2 3" key="1">
    <citation type="submission" date="2019-04" db="EMBL/GenBank/DDBJ databases">
        <title>Mesorhizobium composti sp. nov., isolated from compost.</title>
        <authorList>
            <person name="Lin S.-Y."/>
            <person name="Hameed A."/>
            <person name="Hsieh Y.-T."/>
            <person name="Young C.-C."/>
        </authorList>
    </citation>
    <scope>NUCLEOTIDE SEQUENCE [LARGE SCALE GENOMIC DNA]</scope>
    <source>
        <strain evidence="2 3">CC-YTH430</strain>
    </source>
</reference>
<organism evidence="2 3">
    <name type="scientific">Ollibium composti</name>
    <dbReference type="NCBI Taxonomy" id="2675109"/>
    <lineage>
        <taxon>Bacteria</taxon>
        <taxon>Pseudomonadati</taxon>
        <taxon>Pseudomonadota</taxon>
        <taxon>Alphaproteobacteria</taxon>
        <taxon>Hyphomicrobiales</taxon>
        <taxon>Phyllobacteriaceae</taxon>
        <taxon>Ollibium</taxon>
    </lineage>
</organism>
<evidence type="ECO:0000259" key="1">
    <source>
        <dbReference type="SMART" id="SM00421"/>
    </source>
</evidence>
<dbReference type="InterPro" id="IPR000792">
    <property type="entry name" value="Tscrpt_reg_LuxR_C"/>
</dbReference>
<dbReference type="SMART" id="SM00421">
    <property type="entry name" value="HTH_LUXR"/>
    <property type="match status" value="1"/>
</dbReference>
<comment type="caution">
    <text evidence="2">The sequence shown here is derived from an EMBL/GenBank/DDBJ whole genome shotgun (WGS) entry which is preliminary data.</text>
</comment>
<dbReference type="RefSeq" id="WP_136358747.1">
    <property type="nucleotide sequence ID" value="NZ_SSNY01000009.1"/>
</dbReference>
<proteinExistence type="predicted"/>
<dbReference type="EMBL" id="SSNY01000009">
    <property type="protein sequence ID" value="THF55976.1"/>
    <property type="molecule type" value="Genomic_DNA"/>
</dbReference>
<dbReference type="InterPro" id="IPR016032">
    <property type="entry name" value="Sig_transdc_resp-reg_C-effctor"/>
</dbReference>
<sequence length="154" mass="16671">MIGRYLGVRNSRVVPLAGSPHQLHWLIAQAGNGEHACATLRLENPSDPRDSVIVRAVPLRTGGAFVGASADVLLSVETVAVEEDPAQLLKSRFGLTPAEVRLVAQLNGGKTLRQAADLESISYETARTRLKVIFHKTSVSRQAELIRLLGTLDR</sequence>
<accession>A0ABY2Q4R9</accession>